<dbReference type="InterPro" id="IPR050738">
    <property type="entry name" value="Sulfatase"/>
</dbReference>
<reference evidence="4 5" key="1">
    <citation type="submission" date="2018-04" db="EMBL/GenBank/DDBJ databases">
        <title>Genomic Encyclopedia of Type Strains, Phase IV (KMG-IV): sequencing the most valuable type-strain genomes for metagenomic binning, comparative biology and taxonomic classification.</title>
        <authorList>
            <person name="Goeker M."/>
        </authorList>
    </citation>
    <scope>NUCLEOTIDE SEQUENCE [LARGE SCALE GENOMIC DNA]</scope>
    <source>
        <strain evidence="4 5">DSM 104150</strain>
    </source>
</reference>
<evidence type="ECO:0000256" key="1">
    <source>
        <dbReference type="ARBA" id="ARBA00008779"/>
    </source>
</evidence>
<proteinExistence type="inferred from homology"/>
<evidence type="ECO:0000256" key="2">
    <source>
        <dbReference type="ARBA" id="ARBA00022801"/>
    </source>
</evidence>
<comment type="similarity">
    <text evidence="1">Belongs to the sulfatase family.</text>
</comment>
<evidence type="ECO:0000313" key="5">
    <source>
        <dbReference type="Proteomes" id="UP000248330"/>
    </source>
</evidence>
<dbReference type="GO" id="GO:0004065">
    <property type="term" value="F:arylsulfatase activity"/>
    <property type="evidence" value="ECO:0007669"/>
    <property type="project" value="TreeGrafter"/>
</dbReference>
<protein>
    <submittedName>
        <fullName evidence="4">Putative sulfatase</fullName>
    </submittedName>
</protein>
<accession>A0A318ECH3</accession>
<evidence type="ECO:0000313" key="4">
    <source>
        <dbReference type="EMBL" id="PXV70257.1"/>
    </source>
</evidence>
<sequence>MARMASTIYAEGNRRLPIVVHAERAKDIAGFDELGLPPSEITLAEMLKPAGYHNVHIGKWHLGGTPELRPLNQGFDESLYMENGLYLPVDDSGVVNSRQDFDPIDRFLWANMRYATSYNAGDWFEPGAYLTDYYSDEAVKVIEANRHRPFFLYLAHWAPHTPLQAAKADYDALAHIPDHRRRVYGAMLRGVDRSVGRVREALEAQGLTDNTLLIVTSDNGAPNCIGLPEVNRPFRGWKLTLFEGGVHVPYVAQWPARIPAGVDFAHPVSSIDIVPTAVAAAGAALPDDRPIDGANLLPHLLGETGTPPHDTLFWRDGSYRMVLSAGWKLQVAERPDKIWLFHLDIDPTEQNEVSAQHPDKVAELRALLDAHAAQMAEPMWPSFVELPVLVDKTLVDEESEDDEYVYWQN</sequence>
<dbReference type="PANTHER" id="PTHR42693">
    <property type="entry name" value="ARYLSULFATASE FAMILY MEMBER"/>
    <property type="match status" value="1"/>
</dbReference>
<name>A0A318ECH3_9GAMM</name>
<evidence type="ECO:0000259" key="3">
    <source>
        <dbReference type="Pfam" id="PF00884"/>
    </source>
</evidence>
<dbReference type="SUPFAM" id="SSF53649">
    <property type="entry name" value="Alkaline phosphatase-like"/>
    <property type="match status" value="1"/>
</dbReference>
<gene>
    <name evidence="4" type="ORF">C8D93_102109</name>
</gene>
<dbReference type="InterPro" id="IPR017850">
    <property type="entry name" value="Alkaline_phosphatase_core_sf"/>
</dbReference>
<dbReference type="Proteomes" id="UP000248330">
    <property type="component" value="Unassembled WGS sequence"/>
</dbReference>
<dbReference type="Gene3D" id="3.30.1120.10">
    <property type="match status" value="1"/>
</dbReference>
<dbReference type="InterPro" id="IPR000917">
    <property type="entry name" value="Sulfatase_N"/>
</dbReference>
<keyword evidence="5" id="KW-1185">Reference proteome</keyword>
<keyword evidence="2" id="KW-0378">Hydrolase</keyword>
<dbReference type="AlphaFoldDB" id="A0A318ECH3"/>
<dbReference type="PANTHER" id="PTHR42693:SF53">
    <property type="entry name" value="ENDO-4-O-SULFATASE"/>
    <property type="match status" value="1"/>
</dbReference>
<dbReference type="EMBL" id="QICN01000002">
    <property type="protein sequence ID" value="PXV70257.1"/>
    <property type="molecule type" value="Genomic_DNA"/>
</dbReference>
<feature type="domain" description="Sulfatase N-terminal" evidence="3">
    <location>
        <begin position="36"/>
        <end position="282"/>
    </location>
</feature>
<dbReference type="Pfam" id="PF00884">
    <property type="entry name" value="Sulfatase"/>
    <property type="match status" value="1"/>
</dbReference>
<dbReference type="RefSeq" id="WP_339374054.1">
    <property type="nucleotide sequence ID" value="NZ_CAWNXA010000002.1"/>
</dbReference>
<comment type="caution">
    <text evidence="4">The sequence shown here is derived from an EMBL/GenBank/DDBJ whole genome shotgun (WGS) entry which is preliminary data.</text>
</comment>
<dbReference type="Gene3D" id="3.40.720.10">
    <property type="entry name" value="Alkaline Phosphatase, subunit A"/>
    <property type="match status" value="1"/>
</dbReference>
<organism evidence="4 5">
    <name type="scientific">Sinimarinibacterium flocculans</name>
    <dbReference type="NCBI Taxonomy" id="985250"/>
    <lineage>
        <taxon>Bacteria</taxon>
        <taxon>Pseudomonadati</taxon>
        <taxon>Pseudomonadota</taxon>
        <taxon>Gammaproteobacteria</taxon>
        <taxon>Nevskiales</taxon>
        <taxon>Nevskiaceae</taxon>
        <taxon>Sinimarinibacterium</taxon>
    </lineage>
</organism>